<dbReference type="GO" id="GO:0015031">
    <property type="term" value="P:protein transport"/>
    <property type="evidence" value="ECO:0007669"/>
    <property type="project" value="UniProtKB-KW"/>
</dbReference>
<feature type="region of interest" description="Disordered" evidence="7">
    <location>
        <begin position="1"/>
        <end position="32"/>
    </location>
</feature>
<comment type="similarity">
    <text evidence="2">Belongs to the VPS52 family.</text>
</comment>
<keyword evidence="11" id="KW-1185">Reference proteome</keyword>
<accession>A0A2P7YJQ4</accession>
<dbReference type="InterPro" id="IPR048319">
    <property type="entry name" value="Vps52_CC"/>
</dbReference>
<reference evidence="10 11" key="1">
    <citation type="submission" date="2017-05" db="EMBL/GenBank/DDBJ databases">
        <title>Draft genome sequence of Elsinoe australis.</title>
        <authorList>
            <person name="Cheng Q."/>
        </authorList>
    </citation>
    <scope>NUCLEOTIDE SEQUENCE [LARGE SCALE GENOMIC DNA]</scope>
    <source>
        <strain evidence="10 11">NL1</strain>
    </source>
</reference>
<feature type="coiled-coil region" evidence="6">
    <location>
        <begin position="178"/>
        <end position="205"/>
    </location>
</feature>
<dbReference type="InterPro" id="IPR007258">
    <property type="entry name" value="Vps52"/>
</dbReference>
<evidence type="ECO:0000256" key="7">
    <source>
        <dbReference type="SAM" id="MobiDB-lite"/>
    </source>
</evidence>
<dbReference type="Pfam" id="PF04129">
    <property type="entry name" value="Vps52_CC"/>
    <property type="match status" value="1"/>
</dbReference>
<dbReference type="GO" id="GO:0032456">
    <property type="term" value="P:endocytic recycling"/>
    <property type="evidence" value="ECO:0007669"/>
    <property type="project" value="TreeGrafter"/>
</dbReference>
<sequence length="665" mass="73491">MWLDRLSGQSTPSISPVPWNRSASPAPGRSSLHLNRNAANLRRPELPQRVSSWSGLVNGSSDSLPSNGREQTRSSLRNQLNANSAPTANPLDVLSRILNSSEVSLQDAEGLSSDSVLDDVSTDFDFGGLSLQEFAYGTKDDDKDIQSAKFEDNQKGLEDLHKSIQACDEILVSVEKNLTTFQADLAAVSAEIETLQDKSTTLTERLQRRKDVEKKLGPEVDKLILSPTVVRKITEGPLDDGWAQALQDLEKATKAYESSARADGKVKAEDDVRPLLNNLKDRAVERIRDHVVAQIKALRSPSINAQVLQRTALSRFKDAYSFLAKHQPKLEEEIAQAYINTIRWYYLSHFTRYKAALEKLQLHTIDKNDTLAQEDPIKRTAAPGGSRQSAGPFDAYSLGRRIDTLRPSNPQALSSFVAEEDKSVHFLETPFRAFNLALIDNASAEFSFMTEFFSKASFHAVSRRFLAALEPTLNLGRAFTKQLVDPSSDALGILICVRLNQHFAFELQRRKVSSMEGYINGTSMLLWPRFQIVMDIQCEALKKAAGILSGRPSGSALSLTGSSTSASSIAPHAITQRFANFLQGILTLSRDAGDDEPVQRSLGRLKDEFLTLLVKLSKGIADAKKRERFLINNYSLVGTIIAETEGKMADEFKEIFQSLKEASGG</sequence>
<organism evidence="10 11">
    <name type="scientific">Elsinoe australis</name>
    <dbReference type="NCBI Taxonomy" id="40998"/>
    <lineage>
        <taxon>Eukaryota</taxon>
        <taxon>Fungi</taxon>
        <taxon>Dikarya</taxon>
        <taxon>Ascomycota</taxon>
        <taxon>Pezizomycotina</taxon>
        <taxon>Dothideomycetes</taxon>
        <taxon>Dothideomycetidae</taxon>
        <taxon>Myriangiales</taxon>
        <taxon>Elsinoaceae</taxon>
        <taxon>Elsinoe</taxon>
    </lineage>
</organism>
<dbReference type="OrthoDB" id="19482at2759"/>
<evidence type="ECO:0000256" key="3">
    <source>
        <dbReference type="ARBA" id="ARBA00022448"/>
    </source>
</evidence>
<dbReference type="AlphaFoldDB" id="A0A2P7YJQ4"/>
<evidence type="ECO:0000313" key="11">
    <source>
        <dbReference type="Proteomes" id="UP000243723"/>
    </source>
</evidence>
<keyword evidence="3" id="KW-0813">Transport</keyword>
<dbReference type="PANTHER" id="PTHR14190">
    <property type="entry name" value="SUPPRESSOR OF ACTIN MUTATIONS 2/VACUOLAR PROTEIN SORTING 52"/>
    <property type="match status" value="1"/>
</dbReference>
<evidence type="ECO:0000259" key="9">
    <source>
        <dbReference type="Pfam" id="PF20655"/>
    </source>
</evidence>
<proteinExistence type="inferred from homology"/>
<evidence type="ECO:0008006" key="12">
    <source>
        <dbReference type="Google" id="ProtNLM"/>
    </source>
</evidence>
<dbReference type="Proteomes" id="UP000243723">
    <property type="component" value="Unassembled WGS sequence"/>
</dbReference>
<evidence type="ECO:0000313" key="10">
    <source>
        <dbReference type="EMBL" id="PSK36194.1"/>
    </source>
</evidence>
<dbReference type="EMBL" id="NHZQ01000422">
    <property type="protein sequence ID" value="PSK36194.1"/>
    <property type="molecule type" value="Genomic_DNA"/>
</dbReference>
<dbReference type="PANTHER" id="PTHR14190:SF7">
    <property type="entry name" value="VACUOLAR PROTEIN SORTING-ASSOCIATED PROTEIN 52 HOMOLOG"/>
    <property type="match status" value="1"/>
</dbReference>
<evidence type="ECO:0000256" key="5">
    <source>
        <dbReference type="ARBA" id="ARBA00023034"/>
    </source>
</evidence>
<evidence type="ECO:0000259" key="8">
    <source>
        <dbReference type="Pfam" id="PF04129"/>
    </source>
</evidence>
<dbReference type="Pfam" id="PF20655">
    <property type="entry name" value="Vps52_C"/>
    <property type="match status" value="1"/>
</dbReference>
<gene>
    <name evidence="10" type="ORF">B9Z65_6009</name>
</gene>
<dbReference type="GO" id="GO:0005829">
    <property type="term" value="C:cytosol"/>
    <property type="evidence" value="ECO:0007669"/>
    <property type="project" value="GOC"/>
</dbReference>
<evidence type="ECO:0000256" key="4">
    <source>
        <dbReference type="ARBA" id="ARBA00022927"/>
    </source>
</evidence>
<keyword evidence="4" id="KW-0653">Protein transport</keyword>
<comment type="subcellular location">
    <subcellularLocation>
        <location evidence="1">Golgi apparatus</location>
        <location evidence="1">trans-Golgi network</location>
    </subcellularLocation>
</comment>
<feature type="domain" description="Vps52 coiled-coil" evidence="8">
    <location>
        <begin position="155"/>
        <end position="323"/>
    </location>
</feature>
<dbReference type="STRING" id="40998.A0A2P7YJQ4"/>
<keyword evidence="6" id="KW-0175">Coiled coil</keyword>
<dbReference type="GO" id="GO:0019905">
    <property type="term" value="F:syntaxin binding"/>
    <property type="evidence" value="ECO:0007669"/>
    <property type="project" value="TreeGrafter"/>
</dbReference>
<feature type="domain" description="Vps52 C-terminal" evidence="9">
    <location>
        <begin position="340"/>
        <end position="662"/>
    </location>
</feature>
<dbReference type="GO" id="GO:0042147">
    <property type="term" value="P:retrograde transport, endosome to Golgi"/>
    <property type="evidence" value="ECO:0007669"/>
    <property type="project" value="TreeGrafter"/>
</dbReference>
<dbReference type="GO" id="GO:0006896">
    <property type="term" value="P:Golgi to vacuole transport"/>
    <property type="evidence" value="ECO:0007669"/>
    <property type="project" value="TreeGrafter"/>
</dbReference>
<evidence type="ECO:0000256" key="6">
    <source>
        <dbReference type="SAM" id="Coils"/>
    </source>
</evidence>
<protein>
    <recommendedName>
        <fullName evidence="12">Vacuolar protein sorting-associated protein 52</fullName>
    </recommendedName>
</protein>
<evidence type="ECO:0000256" key="1">
    <source>
        <dbReference type="ARBA" id="ARBA00004601"/>
    </source>
</evidence>
<name>A0A2P7YJQ4_9PEZI</name>
<keyword evidence="5" id="KW-0333">Golgi apparatus</keyword>
<comment type="caution">
    <text evidence="10">The sequence shown here is derived from an EMBL/GenBank/DDBJ whole genome shotgun (WGS) entry which is preliminary data.</text>
</comment>
<dbReference type="InterPro" id="IPR048361">
    <property type="entry name" value="Vps52_C"/>
</dbReference>
<dbReference type="GO" id="GO:0000938">
    <property type="term" value="C:GARP complex"/>
    <property type="evidence" value="ECO:0007669"/>
    <property type="project" value="TreeGrafter"/>
</dbReference>
<evidence type="ECO:0000256" key="2">
    <source>
        <dbReference type="ARBA" id="ARBA00008180"/>
    </source>
</evidence>
<feature type="region of interest" description="Disordered" evidence="7">
    <location>
        <begin position="52"/>
        <end position="74"/>
    </location>
</feature>